<comment type="subcellular location">
    <subcellularLocation>
        <location evidence="2">Membrane</location>
    </subcellularLocation>
</comment>
<accession>A0A2T4JPK3</accession>
<evidence type="ECO:0000259" key="9">
    <source>
        <dbReference type="PROSITE" id="PS50885"/>
    </source>
</evidence>
<keyword evidence="7 10" id="KW-0418">Kinase</keyword>
<comment type="catalytic activity">
    <reaction evidence="1">
        <text>ATP + protein L-histidine = ADP + protein N-phospho-L-histidine.</text>
        <dbReference type="EC" id="2.7.13.3"/>
    </reaction>
</comment>
<evidence type="ECO:0000256" key="2">
    <source>
        <dbReference type="ARBA" id="ARBA00004370"/>
    </source>
</evidence>
<dbReference type="GO" id="GO:0007165">
    <property type="term" value="P:signal transduction"/>
    <property type="evidence" value="ECO:0007669"/>
    <property type="project" value="InterPro"/>
</dbReference>
<dbReference type="PROSITE" id="PS50885">
    <property type="entry name" value="HAMP"/>
    <property type="match status" value="1"/>
</dbReference>
<comment type="caution">
    <text evidence="10">The sequence shown here is derived from an EMBL/GenBank/DDBJ whole genome shotgun (WGS) entry which is preliminary data.</text>
</comment>
<dbReference type="GO" id="GO:0004673">
    <property type="term" value="F:protein histidine kinase activity"/>
    <property type="evidence" value="ECO:0007669"/>
    <property type="project" value="UniProtKB-EC"/>
</dbReference>
<dbReference type="CDD" id="cd06225">
    <property type="entry name" value="HAMP"/>
    <property type="match status" value="1"/>
</dbReference>
<dbReference type="Gene3D" id="3.30.450.20">
    <property type="entry name" value="PAS domain"/>
    <property type="match status" value="2"/>
</dbReference>
<dbReference type="InterPro" id="IPR003660">
    <property type="entry name" value="HAMP_dom"/>
</dbReference>
<keyword evidence="6" id="KW-0547">Nucleotide-binding</keyword>
<dbReference type="EMBL" id="PZKG01000184">
    <property type="protein sequence ID" value="PTE19763.1"/>
    <property type="molecule type" value="Genomic_DNA"/>
</dbReference>
<dbReference type="SUPFAM" id="SSF55874">
    <property type="entry name" value="ATPase domain of HSP90 chaperone/DNA topoisomerase II/histidine kinase"/>
    <property type="match status" value="1"/>
</dbReference>
<evidence type="ECO:0000256" key="6">
    <source>
        <dbReference type="ARBA" id="ARBA00022741"/>
    </source>
</evidence>
<name>A0A2T4JPK3_9RHOB</name>
<dbReference type="Gene3D" id="3.30.565.10">
    <property type="entry name" value="Histidine kinase-like ATPase, C-terminal domain"/>
    <property type="match status" value="1"/>
</dbReference>
<keyword evidence="5" id="KW-0808">Transferase</keyword>
<evidence type="ECO:0000256" key="7">
    <source>
        <dbReference type="ARBA" id="ARBA00022777"/>
    </source>
</evidence>
<evidence type="ECO:0000313" key="10">
    <source>
        <dbReference type="EMBL" id="PTE19763.1"/>
    </source>
</evidence>
<proteinExistence type="predicted"/>
<organism evidence="10 11">
    <name type="scientific">Cereibacter changlensis JA139</name>
    <dbReference type="NCBI Taxonomy" id="1188249"/>
    <lineage>
        <taxon>Bacteria</taxon>
        <taxon>Pseudomonadati</taxon>
        <taxon>Pseudomonadota</taxon>
        <taxon>Alphaproteobacteria</taxon>
        <taxon>Rhodobacterales</taxon>
        <taxon>Paracoccaceae</taxon>
        <taxon>Cereibacter</taxon>
    </lineage>
</organism>
<dbReference type="PANTHER" id="PTHR41523">
    <property type="entry name" value="TWO-COMPONENT SYSTEM SENSOR PROTEIN"/>
    <property type="match status" value="1"/>
</dbReference>
<dbReference type="Proteomes" id="UP000241010">
    <property type="component" value="Unassembled WGS sequence"/>
</dbReference>
<dbReference type="GO" id="GO:0016020">
    <property type="term" value="C:membrane"/>
    <property type="evidence" value="ECO:0007669"/>
    <property type="project" value="UniProtKB-SubCell"/>
</dbReference>
<protein>
    <recommendedName>
        <fullName evidence="3">histidine kinase</fullName>
        <ecNumber evidence="3">2.7.13.3</ecNumber>
    </recommendedName>
</protein>
<dbReference type="InterPro" id="IPR036890">
    <property type="entry name" value="HATPase_C_sf"/>
</dbReference>
<evidence type="ECO:0000256" key="8">
    <source>
        <dbReference type="ARBA" id="ARBA00022840"/>
    </source>
</evidence>
<evidence type="ECO:0000256" key="3">
    <source>
        <dbReference type="ARBA" id="ARBA00012438"/>
    </source>
</evidence>
<evidence type="ECO:0000256" key="4">
    <source>
        <dbReference type="ARBA" id="ARBA00022553"/>
    </source>
</evidence>
<dbReference type="AlphaFoldDB" id="A0A2T4JPK3"/>
<dbReference type="Pfam" id="PF07568">
    <property type="entry name" value="HisKA_2"/>
    <property type="match status" value="1"/>
</dbReference>
<evidence type="ECO:0000256" key="1">
    <source>
        <dbReference type="ARBA" id="ARBA00000085"/>
    </source>
</evidence>
<dbReference type="EC" id="2.7.13.3" evidence="3"/>
<reference evidence="10 11" key="1">
    <citation type="submission" date="2018-03" db="EMBL/GenBank/DDBJ databases">
        <title>Cereibacter changlensis.</title>
        <authorList>
            <person name="Meyer T.E."/>
            <person name="Miller S."/>
            <person name="Lodha T."/>
            <person name="Gandham S."/>
            <person name="Chintalapati S."/>
            <person name="Chintalapati V.R."/>
        </authorList>
    </citation>
    <scope>NUCLEOTIDE SEQUENCE [LARGE SCALE GENOMIC DNA]</scope>
    <source>
        <strain evidence="10 11">JA139</strain>
    </source>
</reference>
<gene>
    <name evidence="10" type="ORF">C5F48_21155</name>
</gene>
<feature type="domain" description="HAMP" evidence="9">
    <location>
        <begin position="305"/>
        <end position="359"/>
    </location>
</feature>
<dbReference type="GO" id="GO:0005524">
    <property type="term" value="F:ATP binding"/>
    <property type="evidence" value="ECO:0007669"/>
    <property type="project" value="UniProtKB-KW"/>
</dbReference>
<evidence type="ECO:0000256" key="5">
    <source>
        <dbReference type="ARBA" id="ARBA00022679"/>
    </source>
</evidence>
<dbReference type="PANTHER" id="PTHR41523:SF8">
    <property type="entry name" value="ETHYLENE RESPONSE SENSOR PROTEIN"/>
    <property type="match status" value="1"/>
</dbReference>
<keyword evidence="8" id="KW-0067">ATP-binding</keyword>
<sequence length="588" mass="63261">MNFRLGRHGRFADRIGFRFAFLLAVALLPLGVISIVQSAAVMREAAARSEAALTGETMRAAEHEVRLIQRAQGSAAALSQVIIPLLDDAEAEACEDVMAAVQRDSQAYSVVGYIRADGMMTCSSAEPFTFSNSELVTTALEAMQPTLQMSLYGPVSKTSVVVVSHPVLDGLGNLLGIVVISLPHDALFASGNVISGLTPPVLMTFNRDGKVLTSSVGLEHVEDILPKDRALKALAGESDLAFTAATSAGLERVFSVVPIIPGTLYALGSWDKSASNWATHGAPASLLPALMWIACLMVAWLASERLMTRHIRSLRSAITAFSSGSRSVDKHDFGAAPLEIRQLAEAFDRMTDTILHDEAELEDMVHQKEVLLREVHHRVKNNLQLIASIMNMQMRQARTPEAKGLMKGLQDRVMSLATIHRGLYQTSGLTDIRTDELLSDIVRQVVNLATGPGRRIEVHTEFGDLRLTPDQAVPLSLLLTEALTNAMKYAGAAEGQLPRLDVSLRRQGEVAAVLEVTNTVGTRQQAAETIDHGTGLGAQLLSGFAQQIGGHVEVTDTDDIHSLSVTFDVRPLSDAEARNATATAEAES</sequence>
<keyword evidence="4" id="KW-0597">Phosphoprotein</keyword>
<dbReference type="OrthoDB" id="9767435at2"/>
<keyword evidence="11" id="KW-1185">Reference proteome</keyword>
<dbReference type="InterPro" id="IPR011495">
    <property type="entry name" value="Sig_transdc_His_kin_sub2_dim/P"/>
</dbReference>
<evidence type="ECO:0000313" key="11">
    <source>
        <dbReference type="Proteomes" id="UP000241010"/>
    </source>
</evidence>
<dbReference type="RefSeq" id="WP_107665754.1">
    <property type="nucleotide sequence ID" value="NZ_PZKG01000184.1"/>
</dbReference>